<name>A0A562PWF3_9BURK</name>
<keyword evidence="1" id="KW-1133">Transmembrane helix</keyword>
<protein>
    <submittedName>
        <fullName evidence="4">VanZ like protein</fullName>
    </submittedName>
</protein>
<evidence type="ECO:0000313" key="4">
    <source>
        <dbReference type="EMBL" id="TWI48416.1"/>
    </source>
</evidence>
<feature type="transmembrane region" description="Helical" evidence="1">
    <location>
        <begin position="30"/>
        <end position="62"/>
    </location>
</feature>
<dbReference type="EMBL" id="VLKW01000003">
    <property type="protein sequence ID" value="TWI48416.1"/>
    <property type="molecule type" value="Genomic_DNA"/>
</dbReference>
<dbReference type="AlphaFoldDB" id="A0A562PWF3"/>
<dbReference type="PANTHER" id="PTHR28008:SF1">
    <property type="entry name" value="DOMAIN PROTEIN, PUTATIVE (AFU_ORTHOLOGUE AFUA_3G10980)-RELATED"/>
    <property type="match status" value="1"/>
</dbReference>
<keyword evidence="6" id="KW-1185">Reference proteome</keyword>
<sequence>MIGFCLLVALVCFGCLVPNEWLPSLPNDKLMHFLAFAGLTLMLWPLASGVAFAVSVVALLAGGWAIECLQTLVPGRGFSWRDLAANAAGIAAACILLLAWQTWADDAYRIFVQ</sequence>
<evidence type="ECO:0000256" key="1">
    <source>
        <dbReference type="SAM" id="Phobius"/>
    </source>
</evidence>
<proteinExistence type="predicted"/>
<dbReference type="EMBL" id="CP046904">
    <property type="protein sequence ID" value="QGZ43054.1"/>
    <property type="molecule type" value="Genomic_DNA"/>
</dbReference>
<reference evidence="4" key="2">
    <citation type="submission" date="2019-07" db="EMBL/GenBank/DDBJ databases">
        <authorList>
            <person name="Whitman W."/>
            <person name="Huntemann M."/>
            <person name="Clum A."/>
            <person name="Pillay M."/>
            <person name="Palaniappan K."/>
            <person name="Varghese N."/>
            <person name="Mikhailova N."/>
            <person name="Stamatis D."/>
            <person name="Reddy T."/>
            <person name="Daum C."/>
            <person name="Shapiro N."/>
            <person name="Ivanova N."/>
            <person name="Kyrpides N."/>
            <person name="Woyke T."/>
        </authorList>
    </citation>
    <scope>NUCLEOTIDE SEQUENCE</scope>
    <source>
        <strain evidence="4">CGMCC 1.10685</strain>
    </source>
</reference>
<dbReference type="PANTHER" id="PTHR28008">
    <property type="entry name" value="DOMAIN PROTEIN, PUTATIVE (AFU_ORTHOLOGUE AFUA_3G10980)-RELATED"/>
    <property type="match status" value="1"/>
</dbReference>
<evidence type="ECO:0000313" key="3">
    <source>
        <dbReference type="EMBL" id="QGZ43054.1"/>
    </source>
</evidence>
<dbReference type="OrthoDB" id="8759225at2"/>
<evidence type="ECO:0000313" key="6">
    <source>
        <dbReference type="Proteomes" id="UP000437862"/>
    </source>
</evidence>
<reference evidence="4 5" key="1">
    <citation type="journal article" date="2015" name="Stand. Genomic Sci.">
        <title>Genomic Encyclopedia of Bacterial and Archaeal Type Strains, Phase III: the genomes of soil and plant-associated and newly described type strains.</title>
        <authorList>
            <person name="Whitman W.B."/>
            <person name="Woyke T."/>
            <person name="Klenk H.P."/>
            <person name="Zhou Y."/>
            <person name="Lilburn T.G."/>
            <person name="Beck B.J."/>
            <person name="De Vos P."/>
            <person name="Vandamme P."/>
            <person name="Eisen J.A."/>
            <person name="Garrity G."/>
            <person name="Hugenholtz P."/>
            <person name="Kyrpides N.C."/>
        </authorList>
    </citation>
    <scope>NUCLEOTIDE SEQUENCE [LARGE SCALE GENOMIC DNA]</scope>
    <source>
        <strain evidence="4 5">CGMCC 1.10685</strain>
    </source>
</reference>
<dbReference type="InterPro" id="IPR006976">
    <property type="entry name" value="VanZ-like"/>
</dbReference>
<evidence type="ECO:0000313" key="5">
    <source>
        <dbReference type="Proteomes" id="UP000315112"/>
    </source>
</evidence>
<dbReference type="Proteomes" id="UP000315112">
    <property type="component" value="Unassembled WGS sequence"/>
</dbReference>
<dbReference type="Pfam" id="PF04892">
    <property type="entry name" value="VanZ"/>
    <property type="match status" value="1"/>
</dbReference>
<feature type="domain" description="VanZ-like" evidence="2">
    <location>
        <begin position="29"/>
        <end position="98"/>
    </location>
</feature>
<keyword evidence="1" id="KW-0812">Transmembrane</keyword>
<reference evidence="3 6" key="3">
    <citation type="submission" date="2019-12" db="EMBL/GenBank/DDBJ databases">
        <title>Draft Genome Sequences of Six Type Strains of the Genus Massilia.</title>
        <authorList>
            <person name="Miess H."/>
            <person name="Frediansyah A."/>
            <person name="Goeker M."/>
            <person name="Gross H."/>
        </authorList>
    </citation>
    <scope>NUCLEOTIDE SEQUENCE [LARGE SCALE GENOMIC DNA]</scope>
    <source>
        <strain evidence="3 6">DSM 26639</strain>
    </source>
</reference>
<accession>A0A562PWF3</accession>
<organism evidence="4 5">
    <name type="scientific">Pseudoduganella flava</name>
    <dbReference type="NCBI Taxonomy" id="871742"/>
    <lineage>
        <taxon>Bacteria</taxon>
        <taxon>Pseudomonadati</taxon>
        <taxon>Pseudomonadota</taxon>
        <taxon>Betaproteobacteria</taxon>
        <taxon>Burkholderiales</taxon>
        <taxon>Oxalobacteraceae</taxon>
        <taxon>Telluria group</taxon>
        <taxon>Pseudoduganella</taxon>
    </lineage>
</organism>
<keyword evidence="1" id="KW-0472">Membrane</keyword>
<feature type="transmembrane region" description="Helical" evidence="1">
    <location>
        <begin position="83"/>
        <end position="103"/>
    </location>
</feature>
<gene>
    <name evidence="3" type="ORF">GO485_11015</name>
    <name evidence="4" type="ORF">IP92_01805</name>
</gene>
<dbReference type="Proteomes" id="UP000437862">
    <property type="component" value="Chromosome"/>
</dbReference>
<evidence type="ECO:0000259" key="2">
    <source>
        <dbReference type="Pfam" id="PF04892"/>
    </source>
</evidence>